<feature type="chain" id="PRO_5019366254" description="Outer membrane protein beta-barrel domain-containing protein" evidence="1">
    <location>
        <begin position="21"/>
        <end position="241"/>
    </location>
</feature>
<name>A0A432LM00_9BACT</name>
<proteinExistence type="predicted"/>
<accession>A0A432LM00</accession>
<gene>
    <name evidence="2" type="ORF">EHV08_08865</name>
</gene>
<organism evidence="2 3">
    <name type="scientific">Prevotella koreensis</name>
    <dbReference type="NCBI Taxonomy" id="2490854"/>
    <lineage>
        <taxon>Bacteria</taxon>
        <taxon>Pseudomonadati</taxon>
        <taxon>Bacteroidota</taxon>
        <taxon>Bacteroidia</taxon>
        <taxon>Bacteroidales</taxon>
        <taxon>Prevotellaceae</taxon>
        <taxon>Prevotella</taxon>
    </lineage>
</organism>
<dbReference type="OrthoDB" id="597504at2"/>
<keyword evidence="3" id="KW-1185">Reference proteome</keyword>
<dbReference type="RefSeq" id="WP_126678954.1">
    <property type="nucleotide sequence ID" value="NZ_JBQNBJ010000034.1"/>
</dbReference>
<feature type="signal peptide" evidence="1">
    <location>
        <begin position="1"/>
        <end position="20"/>
    </location>
</feature>
<evidence type="ECO:0008006" key="4">
    <source>
        <dbReference type="Google" id="ProtNLM"/>
    </source>
</evidence>
<keyword evidence="1" id="KW-0732">Signal</keyword>
<dbReference type="EMBL" id="RYYU01000001">
    <property type="protein sequence ID" value="RUL59852.1"/>
    <property type="molecule type" value="Genomic_DNA"/>
</dbReference>
<dbReference type="Gene3D" id="2.40.160.170">
    <property type="match status" value="1"/>
</dbReference>
<evidence type="ECO:0000256" key="1">
    <source>
        <dbReference type="SAM" id="SignalP"/>
    </source>
</evidence>
<comment type="caution">
    <text evidence="2">The sequence shown here is derived from an EMBL/GenBank/DDBJ whole genome shotgun (WGS) entry which is preliminary data.</text>
</comment>
<dbReference type="AlphaFoldDB" id="A0A432LM00"/>
<evidence type="ECO:0000313" key="2">
    <source>
        <dbReference type="EMBL" id="RUL59852.1"/>
    </source>
</evidence>
<evidence type="ECO:0000313" key="3">
    <source>
        <dbReference type="Proteomes" id="UP000278983"/>
    </source>
</evidence>
<reference evidence="2 3" key="1">
    <citation type="submission" date="2018-12" db="EMBL/GenBank/DDBJ databases">
        <title>Genome sequencing of Prevotella sp. KCOM 3155 (= JS262).</title>
        <authorList>
            <person name="Kook J.-K."/>
            <person name="Park S.-N."/>
            <person name="Lim Y.K."/>
        </authorList>
    </citation>
    <scope>NUCLEOTIDE SEQUENCE [LARGE SCALE GENOMIC DNA]</scope>
    <source>
        <strain evidence="2 3">KCOM 3155</strain>
    </source>
</reference>
<sequence length="241" mass="26198">MKKLFFTVFTLIICVNGVYAQDMVNEFGIFDHLSFGVTTGTQGLDFDVAAPVTDYVQVRAGYSFLPNITYKTDVNYTKKGNSYETEIEAKLGISNAKVLIDVYPFPISSFHATMGAYIGTSSIITVKNLQPIYGLNPGEGIEIADYIIAPGDDGIAQGAIKVAAFKPYLGVGFGRSVPRGRVGVTTDFGLQFWGSPGVYEKRNGKYMKIKSSDADGGGLLKFISKITVYPMLTVRVSGRIF</sequence>
<dbReference type="Proteomes" id="UP000278983">
    <property type="component" value="Unassembled WGS sequence"/>
</dbReference>
<protein>
    <recommendedName>
        <fullName evidence="4">Outer membrane protein beta-barrel domain-containing protein</fullName>
    </recommendedName>
</protein>